<gene>
    <name evidence="1" type="ORF">LSS_21420</name>
</gene>
<evidence type="ECO:0000313" key="2">
    <source>
        <dbReference type="Proteomes" id="UP000035800"/>
    </source>
</evidence>
<name>A0A097ESG2_9LEPT</name>
<dbReference type="Proteomes" id="UP000035800">
    <property type="component" value="Chromosome I"/>
</dbReference>
<dbReference type="AlphaFoldDB" id="A0A097ESG2"/>
<reference evidence="1 2" key="1">
    <citation type="journal article" date="2012" name="Gene">
        <title>Sequence of Leptospira santarosai serovar Shermani genome and prediction of virulence-associated genes.</title>
        <authorList>
            <person name="Chou L.F."/>
            <person name="Chen Y.T."/>
            <person name="Lu C.W."/>
            <person name="Ko Y.C."/>
            <person name="Tang C.Y."/>
            <person name="Pan M.J."/>
            <person name="Tian Y.C."/>
            <person name="Chiu C.H."/>
            <person name="Hung C.C."/>
            <person name="Yang C.W."/>
        </authorList>
    </citation>
    <scope>NUCLEOTIDE SEQUENCE [LARGE SCALE GENOMIC DNA]</scope>
    <source>
        <strain evidence="1">LT 821</strain>
    </source>
</reference>
<dbReference type="STRING" id="758847.LSS_21420"/>
<organism evidence="1 2">
    <name type="scientific">Leptospira santarosai serovar Shermani str. LT 821</name>
    <dbReference type="NCBI Taxonomy" id="758847"/>
    <lineage>
        <taxon>Bacteria</taxon>
        <taxon>Pseudomonadati</taxon>
        <taxon>Spirochaetota</taxon>
        <taxon>Spirochaetia</taxon>
        <taxon>Leptospirales</taxon>
        <taxon>Leptospiraceae</taxon>
        <taxon>Leptospira</taxon>
    </lineage>
</organism>
<protein>
    <submittedName>
        <fullName evidence="1">Uncharacterized protein</fullName>
    </submittedName>
</protein>
<accession>A0A097ESG2</accession>
<dbReference type="EMBL" id="CP006694">
    <property type="protein sequence ID" value="AIT10871.1"/>
    <property type="molecule type" value="Genomic_DNA"/>
</dbReference>
<proteinExistence type="predicted"/>
<dbReference type="KEGG" id="lst:LSS_21420"/>
<sequence length="38" mass="4288">MRFATRNPEVKVSLSFISLSSLFGFSSLKGFHTKPEKI</sequence>
<evidence type="ECO:0000313" key="1">
    <source>
        <dbReference type="EMBL" id="AIT10871.1"/>
    </source>
</evidence>
<reference evidence="1 2" key="2">
    <citation type="journal article" date="2014" name="Emerg. Microbes Infect.">
        <title>Potential impact on kidney infection: a whole-genome analysis of Leptospira santarosai serovar Shermani.</title>
        <authorList>
            <person name="Chou L.F."/>
            <person name="Chen T.W."/>
            <person name="Ko Y.C."/>
            <person name="Pan M.J."/>
            <person name="Tian Y.C."/>
            <person name="Chiu C.H."/>
            <person name="Tang P."/>
            <person name="Hung C.C."/>
            <person name="Yang C.W."/>
        </authorList>
    </citation>
    <scope>NUCLEOTIDE SEQUENCE</scope>
    <source>
        <strain evidence="1 2">LT 821</strain>
    </source>
</reference>